<keyword evidence="3" id="KW-1185">Reference proteome</keyword>
<reference evidence="2 3" key="1">
    <citation type="submission" date="2016-10" db="EMBL/GenBank/DDBJ databases">
        <authorList>
            <person name="de Groot N.N."/>
        </authorList>
    </citation>
    <scope>NUCLEOTIDE SEQUENCE [LARGE SCALE GENOMIC DNA]</scope>
    <source>
        <strain evidence="2 3">DSM 20117</strain>
    </source>
</reference>
<organism evidence="2 3">
    <name type="scientific">Crystallibacter crystallopoietes</name>
    <dbReference type="NCBI Taxonomy" id="37928"/>
    <lineage>
        <taxon>Bacteria</taxon>
        <taxon>Bacillati</taxon>
        <taxon>Actinomycetota</taxon>
        <taxon>Actinomycetes</taxon>
        <taxon>Micrococcales</taxon>
        <taxon>Micrococcaceae</taxon>
        <taxon>Crystallibacter</taxon>
    </lineage>
</organism>
<protein>
    <submittedName>
        <fullName evidence="2">Uncharacterized protein</fullName>
    </submittedName>
</protein>
<feature type="region of interest" description="Disordered" evidence="1">
    <location>
        <begin position="1"/>
        <end position="28"/>
    </location>
</feature>
<proteinExistence type="predicted"/>
<dbReference type="Proteomes" id="UP000181917">
    <property type="component" value="Unassembled WGS sequence"/>
</dbReference>
<evidence type="ECO:0000313" key="3">
    <source>
        <dbReference type="Proteomes" id="UP000181917"/>
    </source>
</evidence>
<feature type="compositionally biased region" description="Low complexity" evidence="1">
    <location>
        <begin position="11"/>
        <end position="25"/>
    </location>
</feature>
<dbReference type="EMBL" id="FNKH01000002">
    <property type="protein sequence ID" value="SDQ49968.1"/>
    <property type="molecule type" value="Genomic_DNA"/>
</dbReference>
<sequence length="58" mass="6139">MILPSVIIQSPPQTTNAPTTTQQAADGKGPIRYLKAVAQRESPQGITPEGFNLITSGF</sequence>
<evidence type="ECO:0000313" key="2">
    <source>
        <dbReference type="EMBL" id="SDQ49968.1"/>
    </source>
</evidence>
<name>A0A1H1BD94_9MICC</name>
<evidence type="ECO:0000256" key="1">
    <source>
        <dbReference type="SAM" id="MobiDB-lite"/>
    </source>
</evidence>
<dbReference type="AlphaFoldDB" id="A0A1H1BD94"/>
<gene>
    <name evidence="2" type="ORF">SAMN04489742_1357</name>
</gene>
<accession>A0A1H1BD94</accession>